<dbReference type="OrthoDB" id="3550805at2759"/>
<name>A0A2J6RXF1_HYAVF</name>
<gene>
    <name evidence="1" type="ORF">L207DRAFT_563929</name>
</gene>
<dbReference type="EMBL" id="KZ613942">
    <property type="protein sequence ID" value="PMD43189.1"/>
    <property type="molecule type" value="Genomic_DNA"/>
</dbReference>
<accession>A0A2J6RXF1</accession>
<sequence>MKILIAKAERRAFIEKKDTVFFHGKKEIAPERIELFKMRKSFTKGPAASPSQKTPANVVYFTPCMNFKADTSGDPDARALGFNPSKIITISEFRAHKKYVNSLTMPALGTSAANNTTDRQKFELNSGAWDPGNRSTNQAEPHAPAYELPYSKCETLVGYIDYFCRHLAWSPEEVRIMQPQLYPEVAQNVAQDLLTIIDCGIFDEYSLDSASKLWELPKYGNNSVSELFTSHFGALCWEINLLLSRWWHWQDEKLPRGFILKAFKMLDRLFPVKLDTLSFGTIDLAQIYAARGENKSAEACYREALRSCVQSERLKIQIPFSEFLMKIERQEDAIFMLVNEYTSYLSVRWPKTTTRGGFGRLHHLDHGALSSLHDIHSKMGPDTNLPSVCASLSRLADIDQLLTEDNREKVLLAFMNLGAAYKDKCWLDAANLIYGFAAPRLEFFDSRVHAFERACLFRDLANYYYEMRGSPLGKLRHLKIAFLCIKVAQLPQNPQPGPLEAHFESLARKDPQLSRWMLGEPFESALPLDCRCILIP</sequence>
<dbReference type="AlphaFoldDB" id="A0A2J6RXF1"/>
<dbReference type="Proteomes" id="UP000235786">
    <property type="component" value="Unassembled WGS sequence"/>
</dbReference>
<organism evidence="1 2">
    <name type="scientific">Hyaloscypha variabilis (strain UAMH 11265 / GT02V1 / F)</name>
    <name type="common">Meliniomyces variabilis</name>
    <dbReference type="NCBI Taxonomy" id="1149755"/>
    <lineage>
        <taxon>Eukaryota</taxon>
        <taxon>Fungi</taxon>
        <taxon>Dikarya</taxon>
        <taxon>Ascomycota</taxon>
        <taxon>Pezizomycotina</taxon>
        <taxon>Leotiomycetes</taxon>
        <taxon>Helotiales</taxon>
        <taxon>Hyaloscyphaceae</taxon>
        <taxon>Hyaloscypha</taxon>
        <taxon>Hyaloscypha variabilis</taxon>
    </lineage>
</organism>
<reference evidence="1 2" key="1">
    <citation type="submission" date="2016-04" db="EMBL/GenBank/DDBJ databases">
        <title>A degradative enzymes factory behind the ericoid mycorrhizal symbiosis.</title>
        <authorList>
            <consortium name="DOE Joint Genome Institute"/>
            <person name="Martino E."/>
            <person name="Morin E."/>
            <person name="Grelet G."/>
            <person name="Kuo A."/>
            <person name="Kohler A."/>
            <person name="Daghino S."/>
            <person name="Barry K."/>
            <person name="Choi C."/>
            <person name="Cichocki N."/>
            <person name="Clum A."/>
            <person name="Copeland A."/>
            <person name="Hainaut M."/>
            <person name="Haridas S."/>
            <person name="Labutti K."/>
            <person name="Lindquist E."/>
            <person name="Lipzen A."/>
            <person name="Khouja H.-R."/>
            <person name="Murat C."/>
            <person name="Ohm R."/>
            <person name="Olson A."/>
            <person name="Spatafora J."/>
            <person name="Veneault-Fourrey C."/>
            <person name="Henrissat B."/>
            <person name="Grigoriev I."/>
            <person name="Martin F."/>
            <person name="Perotto S."/>
        </authorList>
    </citation>
    <scope>NUCLEOTIDE SEQUENCE [LARGE SCALE GENOMIC DNA]</scope>
    <source>
        <strain evidence="1 2">F</strain>
    </source>
</reference>
<protein>
    <submittedName>
        <fullName evidence="1">Uncharacterized protein</fullName>
    </submittedName>
</protein>
<evidence type="ECO:0000313" key="2">
    <source>
        <dbReference type="Proteomes" id="UP000235786"/>
    </source>
</evidence>
<evidence type="ECO:0000313" key="1">
    <source>
        <dbReference type="EMBL" id="PMD43189.1"/>
    </source>
</evidence>
<proteinExistence type="predicted"/>
<keyword evidence="2" id="KW-1185">Reference proteome</keyword>